<dbReference type="RefSeq" id="WP_054262022.1">
    <property type="nucleotide sequence ID" value="NZ_LN794352.1"/>
</dbReference>
<protein>
    <submittedName>
        <fullName evidence="1">Uncharacterized protein</fullName>
    </submittedName>
</protein>
<evidence type="ECO:0000313" key="2">
    <source>
        <dbReference type="Proteomes" id="UP000241426"/>
    </source>
</evidence>
<reference evidence="1 2" key="1">
    <citation type="submission" date="2018-01" db="EMBL/GenBank/DDBJ databases">
        <title>Whole genome sequencing of Histamine producing bacteria.</title>
        <authorList>
            <person name="Butler K."/>
        </authorList>
    </citation>
    <scope>NUCLEOTIDE SEQUENCE [LARGE SCALE GENOMIC DNA]</scope>
    <source>
        <strain evidence="1 2">FS-7.2</strain>
    </source>
</reference>
<name>A0A0B7JCV8_9GAMM</name>
<dbReference type="AlphaFoldDB" id="A0A0B7JCV8"/>
<sequence length="79" mass="8900">MKYIKYVFLIVISLTSYTVSAKDGDFMGNVRFDKTKSNNVSLQRYMVNGSADKSHSGVLLKRTAEMLTFQQKLLSAADK</sequence>
<dbReference type="EMBL" id="PYNF01000005">
    <property type="protein sequence ID" value="PSU99582.1"/>
    <property type="molecule type" value="Genomic_DNA"/>
</dbReference>
<dbReference type="Proteomes" id="UP000241426">
    <property type="component" value="Unassembled WGS sequence"/>
</dbReference>
<proteinExistence type="predicted"/>
<comment type="caution">
    <text evidence="1">The sequence shown here is derived from an EMBL/GenBank/DDBJ whole genome shotgun (WGS) entry which is preliminary data.</text>
</comment>
<organism evidence="1 2">
    <name type="scientific">Photobacterium kishitanii</name>
    <dbReference type="NCBI Taxonomy" id="318456"/>
    <lineage>
        <taxon>Bacteria</taxon>
        <taxon>Pseudomonadati</taxon>
        <taxon>Pseudomonadota</taxon>
        <taxon>Gammaproteobacteria</taxon>
        <taxon>Vibrionales</taxon>
        <taxon>Vibrionaceae</taxon>
        <taxon>Photobacterium</taxon>
    </lineage>
</organism>
<evidence type="ECO:0000313" key="1">
    <source>
        <dbReference type="EMBL" id="PSU99582.1"/>
    </source>
</evidence>
<accession>A0A0B7JCV8</accession>
<accession>A0A2T3KJB2</accession>
<gene>
    <name evidence="1" type="ORF">C9J27_08040</name>
</gene>
<dbReference type="GeneID" id="29944500"/>